<dbReference type="Gene3D" id="3.30.450.20">
    <property type="entry name" value="PAS domain"/>
    <property type="match status" value="1"/>
</dbReference>
<dbReference type="SMART" id="SM00044">
    <property type="entry name" value="CYCc"/>
    <property type="match status" value="1"/>
</dbReference>
<dbReference type="CDD" id="cd07302">
    <property type="entry name" value="CHD"/>
    <property type="match status" value="1"/>
</dbReference>
<protein>
    <submittedName>
        <fullName evidence="9">Putative adenylate/guanylate cyclase</fullName>
    </submittedName>
</protein>
<feature type="domain" description="Guanylate cyclase" evidence="7">
    <location>
        <begin position="451"/>
        <end position="583"/>
    </location>
</feature>
<evidence type="ECO:0000256" key="6">
    <source>
        <dbReference type="SAM" id="Phobius"/>
    </source>
</evidence>
<dbReference type="Pfam" id="PF00211">
    <property type="entry name" value="Guanylate_cyc"/>
    <property type="match status" value="1"/>
</dbReference>
<accession>A0A1Y2KAQ6</accession>
<dbReference type="Pfam" id="PF02743">
    <property type="entry name" value="dCache_1"/>
    <property type="match status" value="1"/>
</dbReference>
<dbReference type="InterPro" id="IPR003660">
    <property type="entry name" value="HAMP_dom"/>
</dbReference>
<evidence type="ECO:0000256" key="4">
    <source>
        <dbReference type="ARBA" id="ARBA00022989"/>
    </source>
</evidence>
<dbReference type="STRING" id="1434232.MAIT1_00080"/>
<keyword evidence="3 6" id="KW-0812">Transmembrane</keyword>
<comment type="subcellular location">
    <subcellularLocation>
        <location evidence="1">Cell membrane</location>
        <topology evidence="1">Multi-pass membrane protein</topology>
    </subcellularLocation>
</comment>
<evidence type="ECO:0000256" key="3">
    <source>
        <dbReference type="ARBA" id="ARBA00022692"/>
    </source>
</evidence>
<dbReference type="GO" id="GO:0006171">
    <property type="term" value="P:cAMP biosynthetic process"/>
    <property type="evidence" value="ECO:0007669"/>
    <property type="project" value="TreeGrafter"/>
</dbReference>
<dbReference type="InterPro" id="IPR029787">
    <property type="entry name" value="Nucleotide_cyclase"/>
</dbReference>
<dbReference type="Gene3D" id="6.10.340.10">
    <property type="match status" value="1"/>
</dbReference>
<dbReference type="InterPro" id="IPR050697">
    <property type="entry name" value="Adenylyl/Guanylyl_Cyclase_3/4"/>
</dbReference>
<dbReference type="EMBL" id="LVJN01000015">
    <property type="protein sequence ID" value="OSM07014.1"/>
    <property type="molecule type" value="Genomic_DNA"/>
</dbReference>
<dbReference type="Proteomes" id="UP000194003">
    <property type="component" value="Unassembled WGS sequence"/>
</dbReference>
<dbReference type="InterPro" id="IPR001054">
    <property type="entry name" value="A/G_cyclase"/>
</dbReference>
<dbReference type="GO" id="GO:0035556">
    <property type="term" value="P:intracellular signal transduction"/>
    <property type="evidence" value="ECO:0007669"/>
    <property type="project" value="InterPro"/>
</dbReference>
<dbReference type="SUPFAM" id="SSF55073">
    <property type="entry name" value="Nucleotide cyclase"/>
    <property type="match status" value="1"/>
</dbReference>
<evidence type="ECO:0000256" key="5">
    <source>
        <dbReference type="ARBA" id="ARBA00023136"/>
    </source>
</evidence>
<dbReference type="GO" id="GO:0004016">
    <property type="term" value="F:adenylate cyclase activity"/>
    <property type="evidence" value="ECO:0007669"/>
    <property type="project" value="UniProtKB-ARBA"/>
</dbReference>
<feature type="transmembrane region" description="Helical" evidence="6">
    <location>
        <begin position="351"/>
        <end position="373"/>
    </location>
</feature>
<evidence type="ECO:0000256" key="1">
    <source>
        <dbReference type="ARBA" id="ARBA00004651"/>
    </source>
</evidence>
<dbReference type="PANTHER" id="PTHR43081:SF1">
    <property type="entry name" value="ADENYLATE CYCLASE, TERMINAL-DIFFERENTIATION SPECIFIC"/>
    <property type="match status" value="1"/>
</dbReference>
<evidence type="ECO:0000256" key="2">
    <source>
        <dbReference type="ARBA" id="ARBA00022475"/>
    </source>
</evidence>
<dbReference type="PROSITE" id="PS50885">
    <property type="entry name" value="HAMP"/>
    <property type="match status" value="1"/>
</dbReference>
<name>A0A1Y2KAQ6_9PROT</name>
<dbReference type="GO" id="GO:0005886">
    <property type="term" value="C:plasma membrane"/>
    <property type="evidence" value="ECO:0007669"/>
    <property type="project" value="UniProtKB-SubCell"/>
</dbReference>
<keyword evidence="4 6" id="KW-1133">Transmembrane helix</keyword>
<dbReference type="PROSITE" id="PS50125">
    <property type="entry name" value="GUANYLATE_CYCLASE_2"/>
    <property type="match status" value="1"/>
</dbReference>
<keyword evidence="2" id="KW-1003">Cell membrane</keyword>
<evidence type="ECO:0000259" key="8">
    <source>
        <dbReference type="PROSITE" id="PS50885"/>
    </source>
</evidence>
<comment type="caution">
    <text evidence="9">The sequence shown here is derived from an EMBL/GenBank/DDBJ whole genome shotgun (WGS) entry which is preliminary data.</text>
</comment>
<gene>
    <name evidence="9" type="ORF">MAIT1_00080</name>
</gene>
<evidence type="ECO:0000313" key="10">
    <source>
        <dbReference type="Proteomes" id="UP000194003"/>
    </source>
</evidence>
<reference evidence="9 10" key="1">
    <citation type="journal article" date="2016" name="BMC Genomics">
        <title>Combined genomic and structural analyses of a cultured magnetotactic bacterium reveals its niche adaptation to a dynamic environment.</title>
        <authorList>
            <person name="Araujo A.C."/>
            <person name="Morillo V."/>
            <person name="Cypriano J."/>
            <person name="Teixeira L.C."/>
            <person name="Leao P."/>
            <person name="Lyra S."/>
            <person name="Almeida L.G."/>
            <person name="Bazylinski D.A."/>
            <person name="Vasconcellos A.T."/>
            <person name="Abreu F."/>
            <person name="Lins U."/>
        </authorList>
    </citation>
    <scope>NUCLEOTIDE SEQUENCE [LARGE SCALE GENOMIC DNA]</scope>
    <source>
        <strain evidence="9 10">IT-1</strain>
    </source>
</reference>
<keyword evidence="10" id="KW-1185">Reference proteome</keyword>
<keyword evidence="5 6" id="KW-0472">Membrane</keyword>
<dbReference type="Gene3D" id="3.30.70.1230">
    <property type="entry name" value="Nucleotide cyclase"/>
    <property type="match status" value="1"/>
</dbReference>
<proteinExistence type="predicted"/>
<organism evidence="9 10">
    <name type="scientific">Magnetofaba australis IT-1</name>
    <dbReference type="NCBI Taxonomy" id="1434232"/>
    <lineage>
        <taxon>Bacteria</taxon>
        <taxon>Pseudomonadati</taxon>
        <taxon>Pseudomonadota</taxon>
        <taxon>Magnetococcia</taxon>
        <taxon>Magnetococcales</taxon>
        <taxon>Magnetococcaceae</taxon>
        <taxon>Magnetofaba</taxon>
    </lineage>
</organism>
<feature type="domain" description="HAMP" evidence="8">
    <location>
        <begin position="371"/>
        <end position="424"/>
    </location>
</feature>
<feature type="transmembrane region" description="Helical" evidence="6">
    <location>
        <begin position="12"/>
        <end position="33"/>
    </location>
</feature>
<evidence type="ECO:0000313" key="9">
    <source>
        <dbReference type="EMBL" id="OSM07014.1"/>
    </source>
</evidence>
<sequence>MNNRGSIDLRVGISITFGAVMVLLMLGLVGFLFQNNAAIVVNTATESMQRATAQIERDAQALIQPVSRVVDATAHLALVDPAGMQSINGLQRLYRQLNALPQIFSLYLGEENGDFYQILSLPRTPIKLGPTGQRTPNGARYVTRLLETQEGIRADRFHFFDESGKELRFDEGAPRYDPRVRPWYDVAWNTDGVALSKAYVFSSSKLVGLTLSRRIPTIEGDRFGVVGADITLSTLSTFLSKAQIGRSGRVFLIDENGALVGHRDPSLAVDASGERMRLRNAAEVNDPLVSGAVKAWRSHGKSRFEADLTGSGDTFLVSFSRLSQGDLNWTVGVVVKRDELVGPLADASLKILLAGAAAVAVAILCFMALSMLLTKPLGAVVNETERIRRFDLSGELMGASHIREVSQLVDAVETMKRSLRSFSVYVPKEIVRAIVEEDNETNISSRRQPLTLMFSDIRGFTNISEKLDPEELVGSLSEYMETMSAQIHRHHGAIDKFIGDAIMALWNAPKADYDHVANACMATLSCRAAGHALAELFESQGRAPFYTRFGVHTGEAVVGNVGSKDRMQYSAFGDVVNMAARLESMNKQYGTELLVSQQVAEKVNGRFLLRRVDCVIPVGSTTPMSIYELLGELDQGSPLAASSYENARCGLWHEAMNLYDARQWENAEAVFQRYVTEYPDDIAGKKLLNRCRQFVTLPPSLDWDGAFKLESK</sequence>
<dbReference type="PANTHER" id="PTHR43081">
    <property type="entry name" value="ADENYLATE CYCLASE, TERMINAL-DIFFERENTIATION SPECIFIC-RELATED"/>
    <property type="match status" value="1"/>
</dbReference>
<dbReference type="InterPro" id="IPR033479">
    <property type="entry name" value="dCache_1"/>
</dbReference>
<dbReference type="AlphaFoldDB" id="A0A1Y2KAQ6"/>
<evidence type="ECO:0000259" key="7">
    <source>
        <dbReference type="PROSITE" id="PS50125"/>
    </source>
</evidence>